<organism evidence="2 3">
    <name type="scientific">Lates japonicus</name>
    <name type="common">Japanese lates</name>
    <dbReference type="NCBI Taxonomy" id="270547"/>
    <lineage>
        <taxon>Eukaryota</taxon>
        <taxon>Metazoa</taxon>
        <taxon>Chordata</taxon>
        <taxon>Craniata</taxon>
        <taxon>Vertebrata</taxon>
        <taxon>Euteleostomi</taxon>
        <taxon>Actinopterygii</taxon>
        <taxon>Neopterygii</taxon>
        <taxon>Teleostei</taxon>
        <taxon>Neoteleostei</taxon>
        <taxon>Acanthomorphata</taxon>
        <taxon>Carangaria</taxon>
        <taxon>Carangaria incertae sedis</taxon>
        <taxon>Centropomidae</taxon>
        <taxon>Lates</taxon>
    </lineage>
</organism>
<name>A0AAD3NM70_LATJO</name>
<dbReference type="EMBL" id="BRZM01002264">
    <property type="protein sequence ID" value="GLD74497.1"/>
    <property type="molecule type" value="Genomic_DNA"/>
</dbReference>
<dbReference type="AlphaFoldDB" id="A0AAD3NM70"/>
<evidence type="ECO:0000313" key="2">
    <source>
        <dbReference type="EMBL" id="GLD74497.1"/>
    </source>
</evidence>
<evidence type="ECO:0000256" key="1">
    <source>
        <dbReference type="SAM" id="MobiDB-lite"/>
    </source>
</evidence>
<reference evidence="2" key="1">
    <citation type="submission" date="2022-08" db="EMBL/GenBank/DDBJ databases">
        <title>Genome sequencing of akame (Lates japonicus).</title>
        <authorList>
            <person name="Hashiguchi Y."/>
            <person name="Takahashi H."/>
        </authorList>
    </citation>
    <scope>NUCLEOTIDE SEQUENCE</scope>
    <source>
        <strain evidence="2">Kochi</strain>
    </source>
</reference>
<feature type="region of interest" description="Disordered" evidence="1">
    <location>
        <begin position="1"/>
        <end position="21"/>
    </location>
</feature>
<feature type="compositionally biased region" description="Polar residues" evidence="1">
    <location>
        <begin position="1"/>
        <end position="17"/>
    </location>
</feature>
<proteinExistence type="predicted"/>
<dbReference type="Proteomes" id="UP001279410">
    <property type="component" value="Unassembled WGS sequence"/>
</dbReference>
<evidence type="ECO:0000313" key="3">
    <source>
        <dbReference type="Proteomes" id="UP001279410"/>
    </source>
</evidence>
<accession>A0AAD3NM70</accession>
<gene>
    <name evidence="2" type="ORF">AKAME5_002582600</name>
</gene>
<comment type="caution">
    <text evidence="2">The sequence shown here is derived from an EMBL/GenBank/DDBJ whole genome shotgun (WGS) entry which is preliminary data.</text>
</comment>
<keyword evidence="3" id="KW-1185">Reference proteome</keyword>
<protein>
    <submittedName>
        <fullName evidence="2">Coiled-coil domain-containing protein 150 isoform X1</fullName>
    </submittedName>
</protein>
<sequence length="138" mass="16126">MTVKDSSTTSGDLSKANQGLRRRVSELERLVSKQKACIREQRSHLREQWRSRGFTGQLSENGEIPEKVGSMFEARTEVRGEHQEVRMTSKQDLSKWEAEERWTSTIQRWEAKRKLAHITEGYKPVLKDNPDFISKHEI</sequence>